<evidence type="ECO:0000313" key="9">
    <source>
        <dbReference type="EMBL" id="MBB4052168.1"/>
    </source>
</evidence>
<dbReference type="EMBL" id="JACIEW010000004">
    <property type="protein sequence ID" value="MBB4052168.1"/>
    <property type="molecule type" value="Genomic_DNA"/>
</dbReference>
<dbReference type="Pfam" id="PF13442">
    <property type="entry name" value="Cytochrome_CBB3"/>
    <property type="match status" value="1"/>
</dbReference>
<dbReference type="RefSeq" id="WP_183310902.1">
    <property type="nucleotide sequence ID" value="NZ_JACIEW010000004.1"/>
</dbReference>
<keyword evidence="7" id="KW-0812">Transmembrane</keyword>
<evidence type="ECO:0000256" key="2">
    <source>
        <dbReference type="ARBA" id="ARBA00022617"/>
    </source>
</evidence>
<evidence type="ECO:0000256" key="4">
    <source>
        <dbReference type="ARBA" id="ARBA00022982"/>
    </source>
</evidence>
<dbReference type="GO" id="GO:0020037">
    <property type="term" value="F:heme binding"/>
    <property type="evidence" value="ECO:0007669"/>
    <property type="project" value="InterPro"/>
</dbReference>
<gene>
    <name evidence="9" type="ORF">GGR20_001811</name>
</gene>
<accession>A0A7W6NBR2</accession>
<name>A0A7W6NBR2_9HYPH</name>
<reference evidence="9 10" key="1">
    <citation type="submission" date="2020-08" db="EMBL/GenBank/DDBJ databases">
        <title>Genomic Encyclopedia of Type Strains, Phase IV (KMG-IV): sequencing the most valuable type-strain genomes for metagenomic binning, comparative biology and taxonomic classification.</title>
        <authorList>
            <person name="Goeker M."/>
        </authorList>
    </citation>
    <scope>NUCLEOTIDE SEQUENCE [LARGE SCALE GENOMIC DNA]</scope>
    <source>
        <strain evidence="9 10">DSM 23447</strain>
    </source>
</reference>
<evidence type="ECO:0000313" key="10">
    <source>
        <dbReference type="Proteomes" id="UP000547011"/>
    </source>
</evidence>
<keyword evidence="2 6" id="KW-0349">Heme</keyword>
<evidence type="ECO:0000256" key="5">
    <source>
        <dbReference type="ARBA" id="ARBA00023004"/>
    </source>
</evidence>
<protein>
    <submittedName>
        <fullName evidence="9">Cytochrome c553</fullName>
    </submittedName>
</protein>
<keyword evidence="3 6" id="KW-0479">Metal-binding</keyword>
<evidence type="ECO:0000259" key="8">
    <source>
        <dbReference type="PROSITE" id="PS51007"/>
    </source>
</evidence>
<dbReference type="PANTHER" id="PTHR33751:SF9">
    <property type="entry name" value="CYTOCHROME C4"/>
    <property type="match status" value="1"/>
</dbReference>
<evidence type="ECO:0000256" key="3">
    <source>
        <dbReference type="ARBA" id="ARBA00022723"/>
    </source>
</evidence>
<dbReference type="InterPro" id="IPR036909">
    <property type="entry name" value="Cyt_c-like_dom_sf"/>
</dbReference>
<dbReference type="GO" id="GO:0009055">
    <property type="term" value="F:electron transfer activity"/>
    <property type="evidence" value="ECO:0007669"/>
    <property type="project" value="InterPro"/>
</dbReference>
<evidence type="ECO:0000256" key="1">
    <source>
        <dbReference type="ARBA" id="ARBA00022448"/>
    </source>
</evidence>
<dbReference type="InterPro" id="IPR009056">
    <property type="entry name" value="Cyt_c-like_dom"/>
</dbReference>
<feature type="domain" description="Cytochrome c" evidence="8">
    <location>
        <begin position="268"/>
        <end position="355"/>
    </location>
</feature>
<dbReference type="PROSITE" id="PS51007">
    <property type="entry name" value="CYTC"/>
    <property type="match status" value="3"/>
</dbReference>
<dbReference type="PANTHER" id="PTHR33751">
    <property type="entry name" value="CBB3-TYPE CYTOCHROME C OXIDASE SUBUNIT FIXP"/>
    <property type="match status" value="1"/>
</dbReference>
<keyword evidence="10" id="KW-1185">Reference proteome</keyword>
<keyword evidence="4" id="KW-0249">Electron transport</keyword>
<dbReference type="SUPFAM" id="SSF46626">
    <property type="entry name" value="Cytochrome c"/>
    <property type="match status" value="3"/>
</dbReference>
<organism evidence="9 10">
    <name type="scientific">Devosia subaequoris</name>
    <dbReference type="NCBI Taxonomy" id="395930"/>
    <lineage>
        <taxon>Bacteria</taxon>
        <taxon>Pseudomonadati</taxon>
        <taxon>Pseudomonadota</taxon>
        <taxon>Alphaproteobacteria</taxon>
        <taxon>Hyphomicrobiales</taxon>
        <taxon>Devosiaceae</taxon>
        <taxon>Devosia</taxon>
    </lineage>
</organism>
<dbReference type="GO" id="GO:0046872">
    <property type="term" value="F:metal ion binding"/>
    <property type="evidence" value="ECO:0007669"/>
    <property type="project" value="UniProtKB-KW"/>
</dbReference>
<feature type="transmembrane region" description="Helical" evidence="7">
    <location>
        <begin position="20"/>
        <end position="42"/>
    </location>
</feature>
<dbReference type="Gene3D" id="1.10.760.10">
    <property type="entry name" value="Cytochrome c-like domain"/>
    <property type="match status" value="3"/>
</dbReference>
<dbReference type="AlphaFoldDB" id="A0A7W6NBR2"/>
<keyword evidence="1" id="KW-0813">Transport</keyword>
<comment type="caution">
    <text evidence="9">The sequence shown here is derived from an EMBL/GenBank/DDBJ whole genome shotgun (WGS) entry which is preliminary data.</text>
</comment>
<proteinExistence type="predicted"/>
<evidence type="ECO:0000256" key="7">
    <source>
        <dbReference type="SAM" id="Phobius"/>
    </source>
</evidence>
<keyword evidence="5 6" id="KW-0408">Iron</keyword>
<feature type="domain" description="Cytochrome c" evidence="8">
    <location>
        <begin position="82"/>
        <end position="168"/>
    </location>
</feature>
<sequence>MSKEKIVKVRQLTRWQRIGVASLFVMGALVLAGGAFILSGIYNIGASRDHWSITNFIITILRDRSVAVASGGIEVPELDDPDLYQLGEQHFLGTCTTCHGTPGEPLNPLYSHMLPKPPDLTGAFEHYDAREVFWVVNHGLKYTGMPAWPAAHRPDEVWSVVSYLRRLNKIGPENAAIEDSAAEQAQNLNTCARCHEAAGQPPVSDLVPRLDGLSEAYLRRALEEYRGGQRASGIMAPIAFDMSDEEIASNAASYASLPPPAGRQNSNANIALGRQIARQGLPEQDVPACQSCHGVNPAASRLEGQSERYMATQLKLWQHAGHRDASAEGRLMSVIGQRLTEAQGKAVSAYYATQNAEEAQ</sequence>
<dbReference type="InterPro" id="IPR050597">
    <property type="entry name" value="Cytochrome_c_Oxidase_Subunit"/>
</dbReference>
<feature type="domain" description="Cytochrome c" evidence="8">
    <location>
        <begin position="178"/>
        <end position="258"/>
    </location>
</feature>
<keyword evidence="7" id="KW-0472">Membrane</keyword>
<keyword evidence="7" id="KW-1133">Transmembrane helix</keyword>
<dbReference type="Proteomes" id="UP000547011">
    <property type="component" value="Unassembled WGS sequence"/>
</dbReference>
<evidence type="ECO:0000256" key="6">
    <source>
        <dbReference type="PROSITE-ProRule" id="PRU00433"/>
    </source>
</evidence>